<gene>
    <name evidence="2" type="ORF">RND81_03G029700</name>
</gene>
<proteinExistence type="predicted"/>
<sequence length="355" mass="41551">MNMGKSCFYSNGILPRERDVILASTGIKGGHLPFRYLGVPIVPKRLSVLVDKILDRIRGFGCRHLSNGGRLTLVTSVLSNMHSFWARVFVLPKAVINRVEQLCKTYLWGDKVAGGLGIIKASHWNIAFIGKYAWWVVEKKDHLWVKWYQVKQGASWAWKRICWVKDQFLNYNGGFWSADAPEYLTKSGYNWLWKKNLQVLWYNLVWSNLNLQKHSFIMLLVMHKRLLTYDRMVKIGLGHDIICLLCAEMCESHDNLFFKCKYSAACLQLIQLRCDLTLPCTGWEKGHWHAMVMCALTYLIWWVRNICVHDRMMIRPDWVVHRLYFLVATRIKGRIPMVKRQRNSAWLKMVTDGLI</sequence>
<dbReference type="PANTHER" id="PTHR33116">
    <property type="entry name" value="REVERSE TRANSCRIPTASE ZINC-BINDING DOMAIN-CONTAINING PROTEIN-RELATED-RELATED"/>
    <property type="match status" value="1"/>
</dbReference>
<evidence type="ECO:0000259" key="1">
    <source>
        <dbReference type="Pfam" id="PF13966"/>
    </source>
</evidence>
<evidence type="ECO:0000313" key="2">
    <source>
        <dbReference type="EMBL" id="KAK9740365.1"/>
    </source>
</evidence>
<dbReference type="EMBL" id="JBDFQZ010000003">
    <property type="protein sequence ID" value="KAK9740365.1"/>
    <property type="molecule type" value="Genomic_DNA"/>
</dbReference>
<reference evidence="2" key="1">
    <citation type="submission" date="2024-03" db="EMBL/GenBank/DDBJ databases">
        <title>WGS assembly of Saponaria officinalis var. Norfolk2.</title>
        <authorList>
            <person name="Jenkins J."/>
            <person name="Shu S."/>
            <person name="Grimwood J."/>
            <person name="Barry K."/>
            <person name="Goodstein D."/>
            <person name="Schmutz J."/>
            <person name="Leebens-Mack J."/>
            <person name="Osbourn A."/>
        </authorList>
    </citation>
    <scope>NUCLEOTIDE SEQUENCE [LARGE SCALE GENOMIC DNA]</scope>
    <source>
        <strain evidence="2">JIC</strain>
    </source>
</reference>
<dbReference type="Pfam" id="PF13966">
    <property type="entry name" value="zf-RVT"/>
    <property type="match status" value="1"/>
</dbReference>
<feature type="domain" description="Reverse transcriptase zinc-binding" evidence="1">
    <location>
        <begin position="183"/>
        <end position="264"/>
    </location>
</feature>
<dbReference type="Proteomes" id="UP001443914">
    <property type="component" value="Unassembled WGS sequence"/>
</dbReference>
<dbReference type="AlphaFoldDB" id="A0AAW1LXX6"/>
<keyword evidence="3" id="KW-1185">Reference proteome</keyword>
<name>A0AAW1LXX6_SAPOF</name>
<dbReference type="InterPro" id="IPR026960">
    <property type="entry name" value="RVT-Znf"/>
</dbReference>
<evidence type="ECO:0000313" key="3">
    <source>
        <dbReference type="Proteomes" id="UP001443914"/>
    </source>
</evidence>
<comment type="caution">
    <text evidence="2">The sequence shown here is derived from an EMBL/GenBank/DDBJ whole genome shotgun (WGS) entry which is preliminary data.</text>
</comment>
<protein>
    <recommendedName>
        <fullName evidence="1">Reverse transcriptase zinc-binding domain-containing protein</fullName>
    </recommendedName>
</protein>
<dbReference type="PANTHER" id="PTHR33116:SF80">
    <property type="entry name" value="REVERSE TRANSCRIPTASE ZINC-BINDING DOMAIN-CONTAINING PROTEIN"/>
    <property type="match status" value="1"/>
</dbReference>
<accession>A0AAW1LXX6</accession>
<organism evidence="2 3">
    <name type="scientific">Saponaria officinalis</name>
    <name type="common">Common soapwort</name>
    <name type="synonym">Lychnis saponaria</name>
    <dbReference type="NCBI Taxonomy" id="3572"/>
    <lineage>
        <taxon>Eukaryota</taxon>
        <taxon>Viridiplantae</taxon>
        <taxon>Streptophyta</taxon>
        <taxon>Embryophyta</taxon>
        <taxon>Tracheophyta</taxon>
        <taxon>Spermatophyta</taxon>
        <taxon>Magnoliopsida</taxon>
        <taxon>eudicotyledons</taxon>
        <taxon>Gunneridae</taxon>
        <taxon>Pentapetalae</taxon>
        <taxon>Caryophyllales</taxon>
        <taxon>Caryophyllaceae</taxon>
        <taxon>Caryophylleae</taxon>
        <taxon>Saponaria</taxon>
    </lineage>
</organism>